<organism evidence="2 3">
    <name type="scientific">Streptococcus porcorum</name>
    <dbReference type="NCBI Taxonomy" id="701526"/>
    <lineage>
        <taxon>Bacteria</taxon>
        <taxon>Bacillati</taxon>
        <taxon>Bacillota</taxon>
        <taxon>Bacilli</taxon>
        <taxon>Lactobacillales</taxon>
        <taxon>Streptococcaceae</taxon>
        <taxon>Streptococcus</taxon>
    </lineage>
</organism>
<proteinExistence type="predicted"/>
<reference evidence="2 3" key="1">
    <citation type="submission" date="2024-06" db="EMBL/GenBank/DDBJ databases">
        <title>Genomic Encyclopedia of Type Strains, Phase IV (KMG-IV): sequencing the most valuable type-strain genomes for metagenomic binning, comparative biology and taxonomic classification.</title>
        <authorList>
            <person name="Goeker M."/>
        </authorList>
    </citation>
    <scope>NUCLEOTIDE SEQUENCE [LARGE SCALE GENOMIC DNA]</scope>
    <source>
        <strain evidence="2 3">DSM 28302</strain>
    </source>
</reference>
<evidence type="ECO:0000313" key="2">
    <source>
        <dbReference type="EMBL" id="MET3633755.1"/>
    </source>
</evidence>
<gene>
    <name evidence="2" type="ORF">ABID28_000388</name>
</gene>
<dbReference type="EMBL" id="JBEPLN010000004">
    <property type="protein sequence ID" value="MET3633755.1"/>
    <property type="molecule type" value="Genomic_DNA"/>
</dbReference>
<dbReference type="InterPro" id="IPR009839">
    <property type="entry name" value="SseB_N"/>
</dbReference>
<dbReference type="Proteomes" id="UP001549037">
    <property type="component" value="Unassembled WGS sequence"/>
</dbReference>
<comment type="caution">
    <text evidence="2">The sequence shown here is derived from an EMBL/GenBank/DDBJ whole genome shotgun (WGS) entry which is preliminary data.</text>
</comment>
<sequence length="251" mass="28583">MTNKLNKEFDLRLRAFINAPDNYLESIGLVNCFHAFPVLASKEAYAVEIEGKRVTPVFTDEEDCLAFQESQASAKNQEWVLRSALDVLREVIELGLAGLVFNLKQRGDAGNSTFFASHDMIQFVNSFTLTLNHIMGEKNKAADQLEKYYLIPAFIHPTEDGSEDRLFPTMSNPDGESYVPVFSDLMSFAKWYNQDDFGGNFRQAQGRVMTWKIADLIHPEMGENDIDDTKGIVIDPFNEDMVMLTWEMIKQ</sequence>
<accession>A0ABV2JDA8</accession>
<protein>
    <recommendedName>
        <fullName evidence="1">SseB protein N-terminal domain-containing protein</fullName>
    </recommendedName>
</protein>
<feature type="domain" description="SseB protein N-terminal" evidence="1">
    <location>
        <begin position="161"/>
        <end position="249"/>
    </location>
</feature>
<keyword evidence="3" id="KW-1185">Reference proteome</keyword>
<dbReference type="Pfam" id="PF07179">
    <property type="entry name" value="SseB"/>
    <property type="match status" value="1"/>
</dbReference>
<evidence type="ECO:0000313" key="3">
    <source>
        <dbReference type="Proteomes" id="UP001549037"/>
    </source>
</evidence>
<name>A0ABV2JDA8_9STRE</name>
<dbReference type="RefSeq" id="WP_354367579.1">
    <property type="nucleotide sequence ID" value="NZ_JBEPLN010000004.1"/>
</dbReference>
<evidence type="ECO:0000259" key="1">
    <source>
        <dbReference type="Pfam" id="PF07179"/>
    </source>
</evidence>